<feature type="repeat" description="ANK" evidence="7">
    <location>
        <begin position="69"/>
        <end position="101"/>
    </location>
</feature>
<evidence type="ECO:0000256" key="7">
    <source>
        <dbReference type="PROSITE-ProRule" id="PRU00023"/>
    </source>
</evidence>
<dbReference type="AlphaFoldDB" id="A0AAV9FBB5"/>
<gene>
    <name evidence="10" type="ORF">QJS10_CPA02g00613</name>
</gene>
<dbReference type="Proteomes" id="UP001180020">
    <property type="component" value="Unassembled WGS sequence"/>
</dbReference>
<dbReference type="PANTHER" id="PTHR24186:SF50">
    <property type="entry name" value="ANKYRIN REPEAT-CONTAINING PROTEIN ITN1-LIKE ISOFORM X1"/>
    <property type="match status" value="1"/>
</dbReference>
<evidence type="ECO:0000256" key="1">
    <source>
        <dbReference type="ARBA" id="ARBA00004141"/>
    </source>
</evidence>
<evidence type="ECO:0000256" key="4">
    <source>
        <dbReference type="ARBA" id="ARBA00022989"/>
    </source>
</evidence>
<evidence type="ECO:0000259" key="9">
    <source>
        <dbReference type="Pfam" id="PF13962"/>
    </source>
</evidence>
<feature type="domain" description="PGG" evidence="9">
    <location>
        <begin position="408"/>
        <end position="435"/>
    </location>
</feature>
<dbReference type="PROSITE" id="PS50088">
    <property type="entry name" value="ANK_REPEAT"/>
    <property type="match status" value="7"/>
</dbReference>
<feature type="repeat" description="ANK" evidence="7">
    <location>
        <begin position="115"/>
        <end position="137"/>
    </location>
</feature>
<dbReference type="Gene3D" id="1.25.40.20">
    <property type="entry name" value="Ankyrin repeat-containing domain"/>
    <property type="match status" value="4"/>
</dbReference>
<comment type="subcellular location">
    <subcellularLocation>
        <location evidence="1">Membrane</location>
        <topology evidence="1">Multi-pass membrane protein</topology>
    </subcellularLocation>
</comment>
<accession>A0AAV9FBB5</accession>
<comment type="caution">
    <text evidence="10">The sequence shown here is derived from an EMBL/GenBank/DDBJ whole genome shotgun (WGS) entry which is preliminary data.</text>
</comment>
<dbReference type="Pfam" id="PF12796">
    <property type="entry name" value="Ank_2"/>
    <property type="match status" value="4"/>
</dbReference>
<evidence type="ECO:0000256" key="2">
    <source>
        <dbReference type="ARBA" id="ARBA00022692"/>
    </source>
</evidence>
<keyword evidence="4 8" id="KW-1133">Transmembrane helix</keyword>
<evidence type="ECO:0000256" key="8">
    <source>
        <dbReference type="SAM" id="Phobius"/>
    </source>
</evidence>
<dbReference type="InterPro" id="IPR026961">
    <property type="entry name" value="PGG_dom"/>
</dbReference>
<feature type="repeat" description="ANK" evidence="7">
    <location>
        <begin position="149"/>
        <end position="171"/>
    </location>
</feature>
<dbReference type="PANTHER" id="PTHR24186">
    <property type="entry name" value="PROTEIN PHOSPHATASE 1 REGULATORY SUBUNIT"/>
    <property type="match status" value="1"/>
</dbReference>
<feature type="repeat" description="ANK" evidence="7">
    <location>
        <begin position="32"/>
        <end position="53"/>
    </location>
</feature>
<feature type="transmembrane region" description="Helical" evidence="8">
    <location>
        <begin position="416"/>
        <end position="434"/>
    </location>
</feature>
<evidence type="ECO:0000313" key="10">
    <source>
        <dbReference type="EMBL" id="KAK1323200.1"/>
    </source>
</evidence>
<dbReference type="InterPro" id="IPR036770">
    <property type="entry name" value="Ankyrin_rpt-contain_sf"/>
</dbReference>
<reference evidence="10" key="2">
    <citation type="submission" date="2023-06" db="EMBL/GenBank/DDBJ databases">
        <authorList>
            <person name="Ma L."/>
            <person name="Liu K.-W."/>
            <person name="Li Z."/>
            <person name="Hsiao Y.-Y."/>
            <person name="Qi Y."/>
            <person name="Fu T."/>
            <person name="Tang G."/>
            <person name="Zhang D."/>
            <person name="Sun W.-H."/>
            <person name="Liu D.-K."/>
            <person name="Li Y."/>
            <person name="Chen G.-Z."/>
            <person name="Liu X.-D."/>
            <person name="Liao X.-Y."/>
            <person name="Jiang Y.-T."/>
            <person name="Yu X."/>
            <person name="Hao Y."/>
            <person name="Huang J."/>
            <person name="Zhao X.-W."/>
            <person name="Ke S."/>
            <person name="Chen Y.-Y."/>
            <person name="Wu W.-L."/>
            <person name="Hsu J.-L."/>
            <person name="Lin Y.-F."/>
            <person name="Huang M.-D."/>
            <person name="Li C.-Y."/>
            <person name="Huang L."/>
            <person name="Wang Z.-W."/>
            <person name="Zhao X."/>
            <person name="Zhong W.-Y."/>
            <person name="Peng D.-H."/>
            <person name="Ahmad S."/>
            <person name="Lan S."/>
            <person name="Zhang J.-S."/>
            <person name="Tsai W.-C."/>
            <person name="Van De Peer Y."/>
            <person name="Liu Z.-J."/>
        </authorList>
    </citation>
    <scope>NUCLEOTIDE SEQUENCE</scope>
    <source>
        <strain evidence="10">CP</strain>
        <tissue evidence="10">Leaves</tissue>
    </source>
</reference>
<keyword evidence="5 7" id="KW-0040">ANK repeat</keyword>
<name>A0AAV9FBB5_ACOCL</name>
<dbReference type="GO" id="GO:0005886">
    <property type="term" value="C:plasma membrane"/>
    <property type="evidence" value="ECO:0007669"/>
    <property type="project" value="TreeGrafter"/>
</dbReference>
<feature type="repeat" description="ANK" evidence="7">
    <location>
        <begin position="186"/>
        <end position="218"/>
    </location>
</feature>
<organism evidence="10 11">
    <name type="scientific">Acorus calamus</name>
    <name type="common">Sweet flag</name>
    <dbReference type="NCBI Taxonomy" id="4465"/>
    <lineage>
        <taxon>Eukaryota</taxon>
        <taxon>Viridiplantae</taxon>
        <taxon>Streptophyta</taxon>
        <taxon>Embryophyta</taxon>
        <taxon>Tracheophyta</taxon>
        <taxon>Spermatophyta</taxon>
        <taxon>Magnoliopsida</taxon>
        <taxon>Liliopsida</taxon>
        <taxon>Acoraceae</taxon>
        <taxon>Acorus</taxon>
    </lineage>
</organism>
<evidence type="ECO:0000256" key="3">
    <source>
        <dbReference type="ARBA" id="ARBA00022737"/>
    </source>
</evidence>
<proteinExistence type="predicted"/>
<feature type="repeat" description="ANK" evidence="7">
    <location>
        <begin position="324"/>
        <end position="357"/>
    </location>
</feature>
<sequence>MEQGLYKAARLGDLQYVLQPDNVRWLQSSTPHGNTALHIAARLGHIDFAKALLTRCESCDILLTRTNDDGENPLHVAAKAGDANVAEAMMTHRKPVDPETGVEGVAVITKAKNQEGNTPLHEAVRAGHSEVAMKLLQWDRAVADEANLEGKTPLHLATQCGMYNVVNAMLDVVVPPVLTETSTLQRTHTPLHEAVMGGHEEVVALLIQKRKDMILVADATGHTALHYAAQKNNGQMVNMLLRYNSSLAYIQNSKGSPPLHIAAAYNSKLAITELLKWCPDSAEQLDESKMTALHVAIMHGSVRALRTLLKMIDLDEIVNWGDKDLNTPLHVAAKNSKIQSMIELLEDKRIDVHLINKNGETACDIIESQTEIDSDLLYMWNALKKREARPIWKGISFRKKLGKSVMAERFKSSAETYTLVAALIATVTFAAIFTRGGAM</sequence>
<dbReference type="InterPro" id="IPR002110">
    <property type="entry name" value="Ankyrin_rpt"/>
</dbReference>
<feature type="repeat" description="ANK" evidence="7">
    <location>
        <begin position="220"/>
        <end position="252"/>
    </location>
</feature>
<dbReference type="PROSITE" id="PS50297">
    <property type="entry name" value="ANK_REP_REGION"/>
    <property type="match status" value="7"/>
</dbReference>
<evidence type="ECO:0000256" key="6">
    <source>
        <dbReference type="ARBA" id="ARBA00023136"/>
    </source>
</evidence>
<keyword evidence="3" id="KW-0677">Repeat</keyword>
<dbReference type="Pfam" id="PF13962">
    <property type="entry name" value="PGG"/>
    <property type="match status" value="1"/>
</dbReference>
<keyword evidence="2 8" id="KW-0812">Transmembrane</keyword>
<protein>
    <recommendedName>
        <fullName evidence="9">PGG domain-containing protein</fullName>
    </recommendedName>
</protein>
<keyword evidence="6 8" id="KW-0472">Membrane</keyword>
<evidence type="ECO:0000256" key="5">
    <source>
        <dbReference type="ARBA" id="ARBA00023043"/>
    </source>
</evidence>
<dbReference type="EMBL" id="JAUJYO010000002">
    <property type="protein sequence ID" value="KAK1323200.1"/>
    <property type="molecule type" value="Genomic_DNA"/>
</dbReference>
<reference evidence="10" key="1">
    <citation type="journal article" date="2023" name="Nat. Commun.">
        <title>Diploid and tetraploid genomes of Acorus and the evolution of monocots.</title>
        <authorList>
            <person name="Ma L."/>
            <person name="Liu K.W."/>
            <person name="Li Z."/>
            <person name="Hsiao Y.Y."/>
            <person name="Qi Y."/>
            <person name="Fu T."/>
            <person name="Tang G.D."/>
            <person name="Zhang D."/>
            <person name="Sun W.H."/>
            <person name="Liu D.K."/>
            <person name="Li Y."/>
            <person name="Chen G.Z."/>
            <person name="Liu X.D."/>
            <person name="Liao X.Y."/>
            <person name="Jiang Y.T."/>
            <person name="Yu X."/>
            <person name="Hao Y."/>
            <person name="Huang J."/>
            <person name="Zhao X.W."/>
            <person name="Ke S."/>
            <person name="Chen Y.Y."/>
            <person name="Wu W.L."/>
            <person name="Hsu J.L."/>
            <person name="Lin Y.F."/>
            <person name="Huang M.D."/>
            <person name="Li C.Y."/>
            <person name="Huang L."/>
            <person name="Wang Z.W."/>
            <person name="Zhao X."/>
            <person name="Zhong W.Y."/>
            <person name="Peng D.H."/>
            <person name="Ahmad S."/>
            <person name="Lan S."/>
            <person name="Zhang J.S."/>
            <person name="Tsai W.C."/>
            <person name="Van de Peer Y."/>
            <person name="Liu Z.J."/>
        </authorList>
    </citation>
    <scope>NUCLEOTIDE SEQUENCE</scope>
    <source>
        <strain evidence="10">CP</strain>
    </source>
</reference>
<dbReference type="SMART" id="SM00248">
    <property type="entry name" value="ANK"/>
    <property type="match status" value="9"/>
</dbReference>
<dbReference type="SUPFAM" id="SSF48403">
    <property type="entry name" value="Ankyrin repeat"/>
    <property type="match status" value="1"/>
</dbReference>
<evidence type="ECO:0000313" key="11">
    <source>
        <dbReference type="Proteomes" id="UP001180020"/>
    </source>
</evidence>
<keyword evidence="11" id="KW-1185">Reference proteome</keyword>